<gene>
    <name evidence="3" type="ORF">KSF_072490</name>
</gene>
<keyword evidence="2" id="KW-0472">Membrane</keyword>
<dbReference type="InterPro" id="IPR028994">
    <property type="entry name" value="Integrin_alpha_N"/>
</dbReference>
<dbReference type="RefSeq" id="WP_220207779.1">
    <property type="nucleotide sequence ID" value="NZ_BNJK01000001.1"/>
</dbReference>
<sequence>MPVLATTDEQQIVPRSILRRRPSSKKAAHNGGKQKADKSPFFPPLVQRASRSPAKETEEPVSEWKRSAETQKIVPGKGPITGSFDKLFGHTTGKVHPLFYLVLGMLVMFTVWLIITTAINWTTTALDDLHYGRPRTFQTDAWVQHNEQSGHPSHFIAINLHRHIQVIEFPGGDTAHPHIYNGPQLYGANDDLAIVTLTFADVNGDHLPDMIINIQSSRVVFINEKGTFRPLQPNERPQVEQFLQHMHP</sequence>
<evidence type="ECO:0000313" key="4">
    <source>
        <dbReference type="Proteomes" id="UP000597444"/>
    </source>
</evidence>
<evidence type="ECO:0000313" key="3">
    <source>
        <dbReference type="EMBL" id="GHO97201.1"/>
    </source>
</evidence>
<comment type="caution">
    <text evidence="3">The sequence shown here is derived from an EMBL/GenBank/DDBJ whole genome shotgun (WGS) entry which is preliminary data.</text>
</comment>
<protein>
    <recommendedName>
        <fullName evidence="5">VCBS repeat-containing protein</fullName>
    </recommendedName>
</protein>
<dbReference type="Proteomes" id="UP000597444">
    <property type="component" value="Unassembled WGS sequence"/>
</dbReference>
<dbReference type="AlphaFoldDB" id="A0A8J3IW24"/>
<feature type="compositionally biased region" description="Basic residues" evidence="1">
    <location>
        <begin position="17"/>
        <end position="28"/>
    </location>
</feature>
<evidence type="ECO:0008006" key="5">
    <source>
        <dbReference type="Google" id="ProtNLM"/>
    </source>
</evidence>
<feature type="transmembrane region" description="Helical" evidence="2">
    <location>
        <begin position="98"/>
        <end position="121"/>
    </location>
</feature>
<proteinExistence type="predicted"/>
<dbReference type="EMBL" id="BNJK01000001">
    <property type="protein sequence ID" value="GHO97201.1"/>
    <property type="molecule type" value="Genomic_DNA"/>
</dbReference>
<accession>A0A8J3IW24</accession>
<feature type="compositionally biased region" description="Basic and acidic residues" evidence="1">
    <location>
        <begin position="53"/>
        <end position="69"/>
    </location>
</feature>
<name>A0A8J3IW24_9CHLR</name>
<keyword evidence="2" id="KW-1133">Transmembrane helix</keyword>
<dbReference type="SUPFAM" id="SSF69318">
    <property type="entry name" value="Integrin alpha N-terminal domain"/>
    <property type="match status" value="1"/>
</dbReference>
<organism evidence="3 4">
    <name type="scientific">Reticulibacter mediterranei</name>
    <dbReference type="NCBI Taxonomy" id="2778369"/>
    <lineage>
        <taxon>Bacteria</taxon>
        <taxon>Bacillati</taxon>
        <taxon>Chloroflexota</taxon>
        <taxon>Ktedonobacteria</taxon>
        <taxon>Ktedonobacterales</taxon>
        <taxon>Reticulibacteraceae</taxon>
        <taxon>Reticulibacter</taxon>
    </lineage>
</organism>
<evidence type="ECO:0000256" key="1">
    <source>
        <dbReference type="SAM" id="MobiDB-lite"/>
    </source>
</evidence>
<reference evidence="3" key="1">
    <citation type="submission" date="2020-10" db="EMBL/GenBank/DDBJ databases">
        <title>Taxonomic study of unclassified bacteria belonging to the class Ktedonobacteria.</title>
        <authorList>
            <person name="Yabe S."/>
            <person name="Wang C.M."/>
            <person name="Zheng Y."/>
            <person name="Sakai Y."/>
            <person name="Cavaletti L."/>
            <person name="Monciardini P."/>
            <person name="Donadio S."/>
        </authorList>
    </citation>
    <scope>NUCLEOTIDE SEQUENCE</scope>
    <source>
        <strain evidence="3">ID150040</strain>
    </source>
</reference>
<keyword evidence="4" id="KW-1185">Reference proteome</keyword>
<feature type="region of interest" description="Disordered" evidence="1">
    <location>
        <begin position="1"/>
        <end position="70"/>
    </location>
</feature>
<keyword evidence="2" id="KW-0812">Transmembrane</keyword>
<evidence type="ECO:0000256" key="2">
    <source>
        <dbReference type="SAM" id="Phobius"/>
    </source>
</evidence>